<keyword evidence="2 6" id="KW-0547">Nucleotide-binding</keyword>
<dbReference type="GO" id="GO:0005634">
    <property type="term" value="C:nucleus"/>
    <property type="evidence" value="ECO:0007669"/>
    <property type="project" value="TreeGrafter"/>
</dbReference>
<accession>A0A443S385</accession>
<dbReference type="VEuPathDB" id="VectorBase:LDEU010096"/>
<keyword evidence="4 6" id="KW-0067">ATP-binding</keyword>
<name>A0A443S385_9ACAR</name>
<dbReference type="AlphaFoldDB" id="A0A443S385"/>
<dbReference type="InterPro" id="IPR008271">
    <property type="entry name" value="Ser/Thr_kinase_AS"/>
</dbReference>
<evidence type="ECO:0000256" key="6">
    <source>
        <dbReference type="PROSITE-ProRule" id="PRU10141"/>
    </source>
</evidence>
<feature type="binding site" evidence="6">
    <location>
        <position position="43"/>
    </location>
    <ligand>
        <name>ATP</name>
        <dbReference type="ChEBI" id="CHEBI:30616"/>
    </ligand>
</feature>
<evidence type="ECO:0000256" key="1">
    <source>
        <dbReference type="ARBA" id="ARBA00022679"/>
    </source>
</evidence>
<gene>
    <name evidence="8" type="ORF">B4U80_11736</name>
</gene>
<sequence>MNSVKPIFAGNPYHKYLRGNQIGFGSFGTVFQAKFNGNVFAIKEIGADVDDLDWVMREVLTIIKLEGCPNIVKYYEIWFSNKENVNMQVTGKYEVIGNKHTGFEIIVYNTARFTPIGIYIVMECCNMTLRDVLSNGNLSESQRDEYFKGILSGLKSLADNRVVHRDLKPENIFLDCNGVIKIGDFGFAIDKDVTGSSHLTQGRGTNDFKPPEYFKVELIKVREITEKHDVYSCGLIYYFMCLATVPDTDTMQLIRKYGLCYRKHDKITFRDKELLNQMLAIDPQKRISISKLYEYVFNDTFLTVSKSNVQSNFVPTAELTLREYGEGDFQDFDVLEVLSKGSFNCMMTVKNHQRNTESFSLRQVFSVKSLANVTFEYRVLKNLQHINILQYEKECYYNAQCQFNKNVDVPPYYLTQHVALSLRSLFGRQGFKDSKKIQKVKLMQEIASGLTYLHRRDIEHLNLRPENIFLTQEGIPKIGNFLISDFRNVPKLHWFHFYNGDLNYIDALMVDDNNKVIEDKQLDIYSLGLIFTEFWFYDQLYLRKVIETLQYGLLNTGAEDSQDLKIIKQFNQARDDDRREIEGLTSAKLRIMFQRMITTVPGNRLNCDELESYFRDKQLLD</sequence>
<dbReference type="STRING" id="299467.A0A443S385"/>
<dbReference type="Gene3D" id="1.10.510.10">
    <property type="entry name" value="Transferase(Phosphotransferase) domain 1"/>
    <property type="match status" value="2"/>
</dbReference>
<protein>
    <submittedName>
        <fullName evidence="8">Double-stranded RNA activated kinase-like protein</fullName>
    </submittedName>
</protein>
<feature type="domain" description="Protein kinase" evidence="7">
    <location>
        <begin position="16"/>
        <end position="302"/>
    </location>
</feature>
<dbReference type="SMART" id="SM00220">
    <property type="entry name" value="S_TKc"/>
    <property type="match status" value="1"/>
</dbReference>
<evidence type="ECO:0000313" key="8">
    <source>
        <dbReference type="EMBL" id="RWS21944.1"/>
    </source>
</evidence>
<dbReference type="PROSITE" id="PS00108">
    <property type="entry name" value="PROTEIN_KINASE_ST"/>
    <property type="match status" value="1"/>
</dbReference>
<dbReference type="PROSITE" id="PS50011">
    <property type="entry name" value="PROTEIN_KINASE_DOM"/>
    <property type="match status" value="2"/>
</dbReference>
<dbReference type="GO" id="GO:0004672">
    <property type="term" value="F:protein kinase activity"/>
    <property type="evidence" value="ECO:0007669"/>
    <property type="project" value="InterPro"/>
</dbReference>
<dbReference type="OrthoDB" id="1405469at2759"/>
<dbReference type="PROSITE" id="PS00107">
    <property type="entry name" value="PROTEIN_KINASE_ATP"/>
    <property type="match status" value="1"/>
</dbReference>
<dbReference type="EMBL" id="NCKV01010280">
    <property type="protein sequence ID" value="RWS21944.1"/>
    <property type="molecule type" value="Genomic_DNA"/>
</dbReference>
<dbReference type="InterPro" id="IPR000719">
    <property type="entry name" value="Prot_kinase_dom"/>
</dbReference>
<comment type="caution">
    <text evidence="8">The sequence shown here is derived from an EMBL/GenBank/DDBJ whole genome shotgun (WGS) entry which is preliminary data.</text>
</comment>
<comment type="similarity">
    <text evidence="5">Belongs to the protein kinase superfamily. Ser/Thr protein kinase family. GCN2 subfamily.</text>
</comment>
<dbReference type="InterPro" id="IPR017441">
    <property type="entry name" value="Protein_kinase_ATP_BS"/>
</dbReference>
<reference evidence="8 9" key="1">
    <citation type="journal article" date="2018" name="Gigascience">
        <title>Genomes of trombidid mites reveal novel predicted allergens and laterally-transferred genes associated with secondary metabolism.</title>
        <authorList>
            <person name="Dong X."/>
            <person name="Chaisiri K."/>
            <person name="Xia D."/>
            <person name="Armstrong S.D."/>
            <person name="Fang Y."/>
            <person name="Donnelly M.J."/>
            <person name="Kadowaki T."/>
            <person name="McGarry J.W."/>
            <person name="Darby A.C."/>
            <person name="Makepeace B.L."/>
        </authorList>
    </citation>
    <scope>NUCLEOTIDE SEQUENCE [LARGE SCALE GENOMIC DNA]</scope>
    <source>
        <strain evidence="8">UoL-UT</strain>
    </source>
</reference>
<dbReference type="GO" id="GO:0005737">
    <property type="term" value="C:cytoplasm"/>
    <property type="evidence" value="ECO:0007669"/>
    <property type="project" value="TreeGrafter"/>
</dbReference>
<evidence type="ECO:0000256" key="5">
    <source>
        <dbReference type="ARBA" id="ARBA00037982"/>
    </source>
</evidence>
<feature type="domain" description="Protein kinase" evidence="7">
    <location>
        <begin position="332"/>
        <end position="614"/>
    </location>
</feature>
<evidence type="ECO:0000256" key="2">
    <source>
        <dbReference type="ARBA" id="ARBA00022741"/>
    </source>
</evidence>
<keyword evidence="9" id="KW-1185">Reference proteome</keyword>
<dbReference type="CDD" id="cd00180">
    <property type="entry name" value="PKc"/>
    <property type="match status" value="1"/>
</dbReference>
<dbReference type="Proteomes" id="UP000288716">
    <property type="component" value="Unassembled WGS sequence"/>
</dbReference>
<keyword evidence="1" id="KW-0808">Transferase</keyword>
<keyword evidence="3 8" id="KW-0418">Kinase</keyword>
<dbReference type="InterPro" id="IPR011009">
    <property type="entry name" value="Kinase-like_dom_sf"/>
</dbReference>
<evidence type="ECO:0000259" key="7">
    <source>
        <dbReference type="PROSITE" id="PS50011"/>
    </source>
</evidence>
<evidence type="ECO:0000256" key="3">
    <source>
        <dbReference type="ARBA" id="ARBA00022777"/>
    </source>
</evidence>
<evidence type="ECO:0000256" key="4">
    <source>
        <dbReference type="ARBA" id="ARBA00022840"/>
    </source>
</evidence>
<dbReference type="Pfam" id="PF00069">
    <property type="entry name" value="Pkinase"/>
    <property type="match status" value="2"/>
</dbReference>
<dbReference type="SUPFAM" id="SSF56112">
    <property type="entry name" value="Protein kinase-like (PK-like)"/>
    <property type="match status" value="2"/>
</dbReference>
<dbReference type="GO" id="GO:0005524">
    <property type="term" value="F:ATP binding"/>
    <property type="evidence" value="ECO:0007669"/>
    <property type="project" value="UniProtKB-UniRule"/>
</dbReference>
<dbReference type="InterPro" id="IPR050339">
    <property type="entry name" value="CC_SR_Kinase"/>
</dbReference>
<dbReference type="Gene3D" id="3.30.200.20">
    <property type="entry name" value="Phosphorylase Kinase, domain 1"/>
    <property type="match status" value="1"/>
</dbReference>
<dbReference type="PANTHER" id="PTHR11042:SF178">
    <property type="entry name" value="EUKARYOTIC TRANSLATION INITIATION FACTOR 2-ALPHA KINASE 1"/>
    <property type="match status" value="1"/>
</dbReference>
<dbReference type="PANTHER" id="PTHR11042">
    <property type="entry name" value="EUKARYOTIC TRANSLATION INITIATION FACTOR 2-ALPHA KINASE EIF2-ALPHA KINASE -RELATED"/>
    <property type="match status" value="1"/>
</dbReference>
<proteinExistence type="inferred from homology"/>
<organism evidence="8 9">
    <name type="scientific">Leptotrombidium deliense</name>
    <dbReference type="NCBI Taxonomy" id="299467"/>
    <lineage>
        <taxon>Eukaryota</taxon>
        <taxon>Metazoa</taxon>
        <taxon>Ecdysozoa</taxon>
        <taxon>Arthropoda</taxon>
        <taxon>Chelicerata</taxon>
        <taxon>Arachnida</taxon>
        <taxon>Acari</taxon>
        <taxon>Acariformes</taxon>
        <taxon>Trombidiformes</taxon>
        <taxon>Prostigmata</taxon>
        <taxon>Anystina</taxon>
        <taxon>Parasitengona</taxon>
        <taxon>Trombiculoidea</taxon>
        <taxon>Trombiculidae</taxon>
        <taxon>Leptotrombidium</taxon>
    </lineage>
</organism>
<evidence type="ECO:0000313" key="9">
    <source>
        <dbReference type="Proteomes" id="UP000288716"/>
    </source>
</evidence>